<organism evidence="1 2">
    <name type="scientific">Catharanthus roseus</name>
    <name type="common">Madagascar periwinkle</name>
    <name type="synonym">Vinca rosea</name>
    <dbReference type="NCBI Taxonomy" id="4058"/>
    <lineage>
        <taxon>Eukaryota</taxon>
        <taxon>Viridiplantae</taxon>
        <taxon>Streptophyta</taxon>
        <taxon>Embryophyta</taxon>
        <taxon>Tracheophyta</taxon>
        <taxon>Spermatophyta</taxon>
        <taxon>Magnoliopsida</taxon>
        <taxon>eudicotyledons</taxon>
        <taxon>Gunneridae</taxon>
        <taxon>Pentapetalae</taxon>
        <taxon>asterids</taxon>
        <taxon>lamiids</taxon>
        <taxon>Gentianales</taxon>
        <taxon>Apocynaceae</taxon>
        <taxon>Rauvolfioideae</taxon>
        <taxon>Vinceae</taxon>
        <taxon>Catharanthinae</taxon>
        <taxon>Catharanthus</taxon>
    </lineage>
</organism>
<reference evidence="2" key="1">
    <citation type="journal article" date="2023" name="Nat. Plants">
        <title>Single-cell RNA sequencing provides a high-resolution roadmap for understanding the multicellular compartmentation of specialized metabolism.</title>
        <authorList>
            <person name="Sun S."/>
            <person name="Shen X."/>
            <person name="Li Y."/>
            <person name="Li Y."/>
            <person name="Wang S."/>
            <person name="Li R."/>
            <person name="Zhang H."/>
            <person name="Shen G."/>
            <person name="Guo B."/>
            <person name="Wei J."/>
            <person name="Xu J."/>
            <person name="St-Pierre B."/>
            <person name="Chen S."/>
            <person name="Sun C."/>
        </authorList>
    </citation>
    <scope>NUCLEOTIDE SEQUENCE [LARGE SCALE GENOMIC DNA]</scope>
</reference>
<protein>
    <submittedName>
        <fullName evidence="1">Uncharacterized protein</fullName>
    </submittedName>
</protein>
<dbReference type="EMBL" id="CM044708">
    <property type="protein sequence ID" value="KAI5649568.1"/>
    <property type="molecule type" value="Genomic_DNA"/>
</dbReference>
<evidence type="ECO:0000313" key="2">
    <source>
        <dbReference type="Proteomes" id="UP001060085"/>
    </source>
</evidence>
<keyword evidence="2" id="KW-1185">Reference proteome</keyword>
<evidence type="ECO:0000313" key="1">
    <source>
        <dbReference type="EMBL" id="KAI5649568.1"/>
    </source>
</evidence>
<comment type="caution">
    <text evidence="1">The sequence shown here is derived from an EMBL/GenBank/DDBJ whole genome shotgun (WGS) entry which is preliminary data.</text>
</comment>
<name>A0ACB9ZRA0_CATRO</name>
<accession>A0ACB9ZRA0</accession>
<gene>
    <name evidence="1" type="ORF">M9H77_35573</name>
</gene>
<dbReference type="Proteomes" id="UP001060085">
    <property type="component" value="Linkage Group LG08"/>
</dbReference>
<sequence length="392" mass="43927">MMSLQRQVSIDFCVGFEVLKDDTGGISRAEVEKVIRKVIVEENGEDGAMVVVVKSFTQLECSHIGSSCDGTKATSLAHRCRLDRTALSIIVSCVFILFTGFHTVFRTTTHAAKSITLHDLLTVMEISNEVSLVGTIVASEEDVFNSYNDYAFRLGFNVRKSKQKFKVGSSTKYLKQFYCYKQGKKCEKENGRELKDSGIPIAAGLRALKKQVGGHIEMKVLELKLPQHANRVYTIGAYKLFENQFLKFLEYCQRLVNTLNISCTCKMFIEVCVICSYCSRAFNFHCVQAILDKYIPKSQTKDIALSPHSSGVGDAEKVNKMEIAGSKNEGRSSNIKDPVGRCTKGEYNVRKRSMEINRNQTKSKRKSALTHTSRIKTVVQLSMNDEALGKKL</sequence>
<proteinExistence type="predicted"/>